<organism evidence="2 3">
    <name type="scientific">Aphis craccivora</name>
    <name type="common">Cowpea aphid</name>
    <dbReference type="NCBI Taxonomy" id="307492"/>
    <lineage>
        <taxon>Eukaryota</taxon>
        <taxon>Metazoa</taxon>
        <taxon>Ecdysozoa</taxon>
        <taxon>Arthropoda</taxon>
        <taxon>Hexapoda</taxon>
        <taxon>Insecta</taxon>
        <taxon>Pterygota</taxon>
        <taxon>Neoptera</taxon>
        <taxon>Paraneoptera</taxon>
        <taxon>Hemiptera</taxon>
        <taxon>Sternorrhyncha</taxon>
        <taxon>Aphidomorpha</taxon>
        <taxon>Aphidoidea</taxon>
        <taxon>Aphididae</taxon>
        <taxon>Aphidini</taxon>
        <taxon>Aphis</taxon>
        <taxon>Aphis</taxon>
    </lineage>
</organism>
<keyword evidence="1" id="KW-0472">Membrane</keyword>
<evidence type="ECO:0000256" key="1">
    <source>
        <dbReference type="SAM" id="Phobius"/>
    </source>
</evidence>
<accession>A0A6G0ZP47</accession>
<proteinExistence type="predicted"/>
<keyword evidence="1" id="KW-1133">Transmembrane helix</keyword>
<reference evidence="2 3" key="1">
    <citation type="submission" date="2019-08" db="EMBL/GenBank/DDBJ databases">
        <title>Whole genome of Aphis craccivora.</title>
        <authorList>
            <person name="Voronova N.V."/>
            <person name="Shulinski R.S."/>
            <person name="Bandarenka Y.V."/>
            <person name="Zhorov D.G."/>
            <person name="Warner D."/>
        </authorList>
    </citation>
    <scope>NUCLEOTIDE SEQUENCE [LARGE SCALE GENOMIC DNA]</scope>
    <source>
        <strain evidence="2">180601</strain>
        <tissue evidence="2">Whole Body</tissue>
    </source>
</reference>
<name>A0A6G0ZP47_APHCR</name>
<keyword evidence="3" id="KW-1185">Reference proteome</keyword>
<sequence length="95" mass="11428">MHVYVNFRYYALKSEPCIEVLNLNPMIVNHFERSDECIDFLMMCVFFCFVSVYSITFRFNISISNFGDSERSDECIDFTMMCFFLCVYHLVLEHR</sequence>
<dbReference type="Proteomes" id="UP000478052">
    <property type="component" value="Unassembled WGS sequence"/>
</dbReference>
<evidence type="ECO:0000313" key="3">
    <source>
        <dbReference type="Proteomes" id="UP000478052"/>
    </source>
</evidence>
<dbReference type="EMBL" id="VUJU01000106">
    <property type="protein sequence ID" value="KAF0773013.1"/>
    <property type="molecule type" value="Genomic_DNA"/>
</dbReference>
<gene>
    <name evidence="2" type="ORF">FWK35_00000081</name>
</gene>
<keyword evidence="1" id="KW-0812">Transmembrane</keyword>
<evidence type="ECO:0000313" key="2">
    <source>
        <dbReference type="EMBL" id="KAF0773013.1"/>
    </source>
</evidence>
<feature type="transmembrane region" description="Helical" evidence="1">
    <location>
        <begin position="75"/>
        <end position="92"/>
    </location>
</feature>
<dbReference type="AlphaFoldDB" id="A0A6G0ZP47"/>
<comment type="caution">
    <text evidence="2">The sequence shown here is derived from an EMBL/GenBank/DDBJ whole genome shotgun (WGS) entry which is preliminary data.</text>
</comment>
<protein>
    <submittedName>
        <fullName evidence="2">Uncharacterized protein</fullName>
    </submittedName>
</protein>
<feature type="transmembrane region" description="Helical" evidence="1">
    <location>
        <begin position="40"/>
        <end position="63"/>
    </location>
</feature>